<feature type="domain" description="ATP-sulfurylase PUA-like" evidence="9">
    <location>
        <begin position="9"/>
        <end position="156"/>
    </location>
</feature>
<evidence type="ECO:0000256" key="6">
    <source>
        <dbReference type="ARBA" id="ARBA00022840"/>
    </source>
</evidence>
<dbReference type="Gene3D" id="3.40.50.300">
    <property type="entry name" value="P-loop containing nucleotide triphosphate hydrolases"/>
    <property type="match status" value="1"/>
</dbReference>
<name>A0A1W2DQ50_9BACT</name>
<dbReference type="InterPro" id="IPR050512">
    <property type="entry name" value="Sulf_AdTrans/APS_kinase"/>
</dbReference>
<protein>
    <recommendedName>
        <fullName evidence="3">adenylyl-sulfate kinase</fullName>
        <ecNumber evidence="3">2.7.1.25</ecNumber>
    </recommendedName>
</protein>
<dbReference type="InterPro" id="IPR059117">
    <property type="entry name" value="APS_kinase_dom"/>
</dbReference>
<evidence type="ECO:0000256" key="1">
    <source>
        <dbReference type="ARBA" id="ARBA00001823"/>
    </source>
</evidence>
<dbReference type="InterPro" id="IPR002891">
    <property type="entry name" value="APS"/>
</dbReference>
<dbReference type="InterPro" id="IPR025980">
    <property type="entry name" value="ATP-Sase_PUA-like_dom"/>
</dbReference>
<feature type="domain" description="Sulphate adenylyltransferase catalytic" evidence="8">
    <location>
        <begin position="166"/>
        <end position="381"/>
    </location>
</feature>
<dbReference type="Gene3D" id="3.40.50.620">
    <property type="entry name" value="HUPs"/>
    <property type="match status" value="1"/>
</dbReference>
<comment type="catalytic activity">
    <reaction evidence="1">
        <text>adenosine 5'-phosphosulfate + ATP = 3'-phosphoadenylyl sulfate + ADP + H(+)</text>
        <dbReference type="Rhea" id="RHEA:24152"/>
        <dbReference type="ChEBI" id="CHEBI:15378"/>
        <dbReference type="ChEBI" id="CHEBI:30616"/>
        <dbReference type="ChEBI" id="CHEBI:58243"/>
        <dbReference type="ChEBI" id="CHEBI:58339"/>
        <dbReference type="ChEBI" id="CHEBI:456216"/>
        <dbReference type="EC" id="2.7.1.25"/>
    </reaction>
</comment>
<accession>A0A1W2DQ50</accession>
<gene>
    <name evidence="10" type="ORF">SAMN02746065_11932</name>
</gene>
<keyword evidence="4 10" id="KW-0808">Transferase</keyword>
<dbReference type="Proteomes" id="UP000192418">
    <property type="component" value="Unassembled WGS sequence"/>
</dbReference>
<dbReference type="InterPro" id="IPR024951">
    <property type="entry name" value="Sulfurylase_cat_dom"/>
</dbReference>
<keyword evidence="6" id="KW-0067">ATP-binding</keyword>
<dbReference type="SUPFAM" id="SSF52374">
    <property type="entry name" value="Nucleotidylyl transferase"/>
    <property type="match status" value="1"/>
</dbReference>
<comment type="pathway">
    <text evidence="2">Sulfur metabolism; hydrogen sulfide biosynthesis; sulfite from sulfate: step 2/3.</text>
</comment>
<dbReference type="GO" id="GO:0010134">
    <property type="term" value="P:sulfate assimilation via adenylyl sulfate reduction"/>
    <property type="evidence" value="ECO:0007669"/>
    <property type="project" value="TreeGrafter"/>
</dbReference>
<dbReference type="Pfam" id="PF01583">
    <property type="entry name" value="APS_kinase"/>
    <property type="match status" value="1"/>
</dbReference>
<keyword evidence="5" id="KW-0547">Nucleotide-binding</keyword>
<dbReference type="InterPro" id="IPR027417">
    <property type="entry name" value="P-loop_NTPase"/>
</dbReference>
<evidence type="ECO:0000259" key="9">
    <source>
        <dbReference type="Pfam" id="PF14306"/>
    </source>
</evidence>
<dbReference type="InterPro" id="IPR015947">
    <property type="entry name" value="PUA-like_sf"/>
</dbReference>
<dbReference type="PANTHER" id="PTHR42700:SF1">
    <property type="entry name" value="SULFATE ADENYLYLTRANSFERASE"/>
    <property type="match status" value="1"/>
</dbReference>
<dbReference type="InterPro" id="IPR014729">
    <property type="entry name" value="Rossmann-like_a/b/a_fold"/>
</dbReference>
<dbReference type="SUPFAM" id="SSF88697">
    <property type="entry name" value="PUA domain-like"/>
    <property type="match status" value="1"/>
</dbReference>
<dbReference type="RefSeq" id="WP_084070673.1">
    <property type="nucleotide sequence ID" value="NZ_FWXY01000019.1"/>
</dbReference>
<dbReference type="GO" id="GO:0005524">
    <property type="term" value="F:ATP binding"/>
    <property type="evidence" value="ECO:0007669"/>
    <property type="project" value="UniProtKB-KW"/>
</dbReference>
<dbReference type="GO" id="GO:0005737">
    <property type="term" value="C:cytoplasm"/>
    <property type="evidence" value="ECO:0007669"/>
    <property type="project" value="TreeGrafter"/>
</dbReference>
<keyword evidence="11" id="KW-1185">Reference proteome</keyword>
<dbReference type="EMBL" id="FWXY01000019">
    <property type="protein sequence ID" value="SMC99208.1"/>
    <property type="molecule type" value="Genomic_DNA"/>
</dbReference>
<dbReference type="Gene3D" id="3.10.400.10">
    <property type="entry name" value="Sulfate adenylyltransferase"/>
    <property type="match status" value="1"/>
</dbReference>
<dbReference type="GO" id="GO:0004781">
    <property type="term" value="F:sulfate adenylyltransferase (ATP) activity"/>
    <property type="evidence" value="ECO:0007669"/>
    <property type="project" value="InterPro"/>
</dbReference>
<dbReference type="FunFam" id="3.40.50.300:FF:000802">
    <property type="entry name" value="Sulfate adenylyltransferase"/>
    <property type="match status" value="1"/>
</dbReference>
<sequence>MNDFSESLMVHFRRVERLKKEALGLPGINLNERQLYDLELLCNRAFYPLNGFMVQKDYESVLENGSLANGSVWPMPICLDIPESLATSLEPGKDLGLCDSEGFLLAILHIKDIWQPDKRLEAQSIYGTEDEHLHPGVFNLFNKTESCYIGGIIEGLHHPLHFDFMDLRKPPSEIHRSFTQNGWRNVIGFHTEKLLHCAHKEMVLQAARDARANIFLQPVAGIPAPGDLDHFTTVYCYKAFVQQFPKTMIMLGLLPFASRKAGPKEAVLQAIIKKNFGCTHFMVAPDQADPFMHETGDHLFYPPGKAQELVKKHGPEIGIEMVPLDPMVYVPGQKRYFPRNEIQPDMEIREISSSELRRCLEFDEEIPEWFAFPQVVAELKKTYPPRHKQGFTLFMTGLSGAGKSTLAKALYVKFMEMRDRPVTLLDGDIVRSNLSRELNFSREHREINVRRIGFVASEITKNRGIAICAPIAPYEESRRFNRDLISQYGGYIEIHMNTPFEVCELRDRKGLYAKAKQGKIKGVTGVDDPYIPPSEAEITIDTSNTTQAEAAQMVMTFLEKKGYIKTNGM</sequence>
<dbReference type="GO" id="GO:0019379">
    <property type="term" value="P:sulfate assimilation, phosphoadenylyl sulfate reduction by phosphoadenylyl-sulfate reductase (thioredoxin)"/>
    <property type="evidence" value="ECO:0007669"/>
    <property type="project" value="TreeGrafter"/>
</dbReference>
<evidence type="ECO:0000256" key="4">
    <source>
        <dbReference type="ARBA" id="ARBA00022679"/>
    </source>
</evidence>
<dbReference type="NCBIfam" id="TIGR00455">
    <property type="entry name" value="apsK"/>
    <property type="match status" value="1"/>
</dbReference>
<evidence type="ECO:0000256" key="5">
    <source>
        <dbReference type="ARBA" id="ARBA00022741"/>
    </source>
</evidence>
<dbReference type="Pfam" id="PF01747">
    <property type="entry name" value="ATP-sulfurylase"/>
    <property type="match status" value="1"/>
</dbReference>
<dbReference type="GO" id="GO:0004020">
    <property type="term" value="F:adenylylsulfate kinase activity"/>
    <property type="evidence" value="ECO:0007669"/>
    <property type="project" value="UniProtKB-EC"/>
</dbReference>
<evidence type="ECO:0000256" key="3">
    <source>
        <dbReference type="ARBA" id="ARBA00012121"/>
    </source>
</evidence>
<dbReference type="OrthoDB" id="9804504at2"/>
<evidence type="ECO:0000259" key="7">
    <source>
        <dbReference type="Pfam" id="PF01583"/>
    </source>
</evidence>
<dbReference type="SUPFAM" id="SSF52540">
    <property type="entry name" value="P-loop containing nucleoside triphosphate hydrolases"/>
    <property type="match status" value="1"/>
</dbReference>
<evidence type="ECO:0000313" key="11">
    <source>
        <dbReference type="Proteomes" id="UP000192418"/>
    </source>
</evidence>
<feature type="domain" description="APS kinase" evidence="7">
    <location>
        <begin position="389"/>
        <end position="541"/>
    </location>
</feature>
<evidence type="ECO:0000313" key="10">
    <source>
        <dbReference type="EMBL" id="SMC99208.1"/>
    </source>
</evidence>
<evidence type="ECO:0000256" key="2">
    <source>
        <dbReference type="ARBA" id="ARBA00004806"/>
    </source>
</evidence>
<reference evidence="10 11" key="1">
    <citation type="submission" date="2017-04" db="EMBL/GenBank/DDBJ databases">
        <authorList>
            <person name="Afonso C.L."/>
            <person name="Miller P.J."/>
            <person name="Scott M.A."/>
            <person name="Spackman E."/>
            <person name="Goraichik I."/>
            <person name="Dimitrov K.M."/>
            <person name="Suarez D.L."/>
            <person name="Swayne D.E."/>
        </authorList>
    </citation>
    <scope>NUCLEOTIDE SEQUENCE [LARGE SCALE GENOMIC DNA]</scope>
    <source>
        <strain evidence="10 11">DSM 3385</strain>
    </source>
</reference>
<dbReference type="STRING" id="1121400.SAMN02746065_11932"/>
<organism evidence="10 11">
    <name type="scientific">Desulfocicer vacuolatum DSM 3385</name>
    <dbReference type="NCBI Taxonomy" id="1121400"/>
    <lineage>
        <taxon>Bacteria</taxon>
        <taxon>Pseudomonadati</taxon>
        <taxon>Thermodesulfobacteriota</taxon>
        <taxon>Desulfobacteria</taxon>
        <taxon>Desulfobacterales</taxon>
        <taxon>Desulfobacteraceae</taxon>
        <taxon>Desulfocicer</taxon>
    </lineage>
</organism>
<dbReference type="PANTHER" id="PTHR42700">
    <property type="entry name" value="SULFATE ADENYLYLTRANSFERASE"/>
    <property type="match status" value="1"/>
</dbReference>
<dbReference type="Pfam" id="PF14306">
    <property type="entry name" value="PUA_2"/>
    <property type="match status" value="1"/>
</dbReference>
<dbReference type="CDD" id="cd02027">
    <property type="entry name" value="APSK"/>
    <property type="match status" value="1"/>
</dbReference>
<dbReference type="NCBIfam" id="NF004040">
    <property type="entry name" value="PRK05537.1"/>
    <property type="match status" value="1"/>
</dbReference>
<keyword evidence="10" id="KW-0548">Nucleotidyltransferase</keyword>
<dbReference type="AlphaFoldDB" id="A0A1W2DQ50"/>
<evidence type="ECO:0000259" key="8">
    <source>
        <dbReference type="Pfam" id="PF01747"/>
    </source>
</evidence>
<dbReference type="EC" id="2.7.1.25" evidence="3"/>
<proteinExistence type="predicted"/>